<dbReference type="InterPro" id="IPR042197">
    <property type="entry name" value="Apaf_helical"/>
</dbReference>
<keyword evidence="2" id="KW-0611">Plant defense</keyword>
<dbReference type="Pfam" id="PF00931">
    <property type="entry name" value="NB-ARC"/>
    <property type="match status" value="1"/>
</dbReference>
<accession>A0A8R7VA34</accession>
<dbReference type="Pfam" id="PF23559">
    <property type="entry name" value="WHD_DRP"/>
    <property type="match status" value="1"/>
</dbReference>
<feature type="domain" description="NB-ARC" evidence="3">
    <location>
        <begin position="22"/>
        <end position="178"/>
    </location>
</feature>
<dbReference type="PANTHER" id="PTHR23155">
    <property type="entry name" value="DISEASE RESISTANCE PROTEIN RP"/>
    <property type="match status" value="1"/>
</dbReference>
<evidence type="ECO:0008006" key="7">
    <source>
        <dbReference type="Google" id="ProtNLM"/>
    </source>
</evidence>
<reference evidence="5" key="2">
    <citation type="submission" date="2018-03" db="EMBL/GenBank/DDBJ databases">
        <title>The Triticum urartu genome reveals the dynamic nature of wheat genome evolution.</title>
        <authorList>
            <person name="Ling H."/>
            <person name="Ma B."/>
            <person name="Shi X."/>
            <person name="Liu H."/>
            <person name="Dong L."/>
            <person name="Sun H."/>
            <person name="Cao Y."/>
            <person name="Gao Q."/>
            <person name="Zheng S."/>
            <person name="Li Y."/>
            <person name="Yu Y."/>
            <person name="Du H."/>
            <person name="Qi M."/>
            <person name="Li Y."/>
            <person name="Yu H."/>
            <person name="Cui Y."/>
            <person name="Wang N."/>
            <person name="Chen C."/>
            <person name="Wu H."/>
            <person name="Zhao Y."/>
            <person name="Zhang J."/>
            <person name="Li Y."/>
            <person name="Zhou W."/>
            <person name="Zhang B."/>
            <person name="Hu W."/>
            <person name="Eijk M."/>
            <person name="Tang J."/>
            <person name="Witsenboer H."/>
            <person name="Zhao S."/>
            <person name="Li Z."/>
            <person name="Zhang A."/>
            <person name="Wang D."/>
            <person name="Liang C."/>
        </authorList>
    </citation>
    <scope>NUCLEOTIDE SEQUENCE [LARGE SCALE GENOMIC DNA]</scope>
    <source>
        <strain evidence="5">cv. G1812</strain>
    </source>
</reference>
<evidence type="ECO:0000259" key="3">
    <source>
        <dbReference type="Pfam" id="PF00931"/>
    </source>
</evidence>
<sequence length="412" mass="46883">MYGRAAEKKFIINLIREPKSAAGVTVVPIVGIGGVGKTTFAQFVYNDPAVKNQFDLTIWIWVSNIFDEVRLTREMLDFVSQETHQGLCSFAKLQEVLKTKIKSKKVLLVLDDVWDDRNDSRWDQLLAPFMSENSNNNLILMTTRKSSIAKSRGTVKPIRLGALGKQDFWLLFKACAFGDENYKEEESLSYIGQQIVQKLKGNPLAAQTAGTILRDHLSIEHWTRNLRNEYWKSLQLTSGIMPGLKLCYDGMPFHLQQCFSYCSIFPYNYQFPAEELIHMWISQGFVKRDHSSESLEDIGQSYLTGLVNLGFFEQVEEIEEVISLGTQTSYAISGLVHDFARVVSRTECATIDGIYCNEILPTLHHLSILTDSVYLMDDQTNNISRSEKFEEKIRIAFTSVKKLEGIGLNWAV</sequence>
<dbReference type="InterPro" id="IPR002182">
    <property type="entry name" value="NB-ARC"/>
</dbReference>
<dbReference type="InterPro" id="IPR044974">
    <property type="entry name" value="Disease_R_plants"/>
</dbReference>
<keyword evidence="6" id="KW-1185">Reference proteome</keyword>
<dbReference type="GO" id="GO:0043531">
    <property type="term" value="F:ADP binding"/>
    <property type="evidence" value="ECO:0007669"/>
    <property type="project" value="InterPro"/>
</dbReference>
<name>A0A8R7VA34_TRIUA</name>
<evidence type="ECO:0000313" key="6">
    <source>
        <dbReference type="Proteomes" id="UP000015106"/>
    </source>
</evidence>
<dbReference type="AlphaFoldDB" id="A0A8R7VA34"/>
<dbReference type="InterPro" id="IPR036388">
    <property type="entry name" value="WH-like_DNA-bd_sf"/>
</dbReference>
<evidence type="ECO:0000313" key="5">
    <source>
        <dbReference type="EnsemblPlants" id="TuG1812G0700005905.01.T01"/>
    </source>
</evidence>
<evidence type="ECO:0000256" key="1">
    <source>
        <dbReference type="ARBA" id="ARBA00022737"/>
    </source>
</evidence>
<dbReference type="GO" id="GO:0098542">
    <property type="term" value="P:defense response to other organism"/>
    <property type="evidence" value="ECO:0007669"/>
    <property type="project" value="TreeGrafter"/>
</dbReference>
<dbReference type="Proteomes" id="UP000015106">
    <property type="component" value="Chromosome 7"/>
</dbReference>
<dbReference type="EnsemblPlants" id="TuG1812G0700005905.01.T01">
    <property type="protein sequence ID" value="TuG1812G0700005905.01.T01"/>
    <property type="gene ID" value="TuG1812G0700005905.01"/>
</dbReference>
<reference evidence="5" key="3">
    <citation type="submission" date="2022-06" db="UniProtKB">
        <authorList>
            <consortium name="EnsemblPlants"/>
        </authorList>
    </citation>
    <scope>IDENTIFICATION</scope>
</reference>
<organism evidence="5 6">
    <name type="scientific">Triticum urartu</name>
    <name type="common">Red wild einkorn</name>
    <name type="synonym">Crithodium urartu</name>
    <dbReference type="NCBI Taxonomy" id="4572"/>
    <lineage>
        <taxon>Eukaryota</taxon>
        <taxon>Viridiplantae</taxon>
        <taxon>Streptophyta</taxon>
        <taxon>Embryophyta</taxon>
        <taxon>Tracheophyta</taxon>
        <taxon>Spermatophyta</taxon>
        <taxon>Magnoliopsida</taxon>
        <taxon>Liliopsida</taxon>
        <taxon>Poales</taxon>
        <taxon>Poaceae</taxon>
        <taxon>BOP clade</taxon>
        <taxon>Pooideae</taxon>
        <taxon>Triticodae</taxon>
        <taxon>Triticeae</taxon>
        <taxon>Triticinae</taxon>
        <taxon>Triticum</taxon>
    </lineage>
</organism>
<evidence type="ECO:0000259" key="4">
    <source>
        <dbReference type="Pfam" id="PF23559"/>
    </source>
</evidence>
<dbReference type="InterPro" id="IPR027417">
    <property type="entry name" value="P-loop_NTPase"/>
</dbReference>
<protein>
    <recommendedName>
        <fullName evidence="7">NB-ARC domain-containing protein</fullName>
    </recommendedName>
</protein>
<evidence type="ECO:0000256" key="2">
    <source>
        <dbReference type="ARBA" id="ARBA00022821"/>
    </source>
</evidence>
<dbReference type="Gene3D" id="3.40.50.300">
    <property type="entry name" value="P-loop containing nucleotide triphosphate hydrolases"/>
    <property type="match status" value="1"/>
</dbReference>
<feature type="domain" description="Disease resistance protein winged helix" evidence="4">
    <location>
        <begin position="264"/>
        <end position="340"/>
    </location>
</feature>
<proteinExistence type="predicted"/>
<dbReference type="Gene3D" id="1.10.10.10">
    <property type="entry name" value="Winged helix-like DNA-binding domain superfamily/Winged helix DNA-binding domain"/>
    <property type="match status" value="1"/>
</dbReference>
<dbReference type="PRINTS" id="PR00364">
    <property type="entry name" value="DISEASERSIST"/>
</dbReference>
<dbReference type="Gene3D" id="1.10.8.430">
    <property type="entry name" value="Helical domain of apoptotic protease-activating factors"/>
    <property type="match status" value="1"/>
</dbReference>
<keyword evidence="1" id="KW-0677">Repeat</keyword>
<dbReference type="InterPro" id="IPR058922">
    <property type="entry name" value="WHD_DRP"/>
</dbReference>
<dbReference type="Gramene" id="TuG1812G0700005905.01.T01">
    <property type="protein sequence ID" value="TuG1812G0700005905.01.T01"/>
    <property type="gene ID" value="TuG1812G0700005905.01"/>
</dbReference>
<dbReference type="SUPFAM" id="SSF52540">
    <property type="entry name" value="P-loop containing nucleoside triphosphate hydrolases"/>
    <property type="match status" value="1"/>
</dbReference>
<reference evidence="6" key="1">
    <citation type="journal article" date="2013" name="Nature">
        <title>Draft genome of the wheat A-genome progenitor Triticum urartu.</title>
        <authorList>
            <person name="Ling H.Q."/>
            <person name="Zhao S."/>
            <person name="Liu D."/>
            <person name="Wang J."/>
            <person name="Sun H."/>
            <person name="Zhang C."/>
            <person name="Fan H."/>
            <person name="Li D."/>
            <person name="Dong L."/>
            <person name="Tao Y."/>
            <person name="Gao C."/>
            <person name="Wu H."/>
            <person name="Li Y."/>
            <person name="Cui Y."/>
            <person name="Guo X."/>
            <person name="Zheng S."/>
            <person name="Wang B."/>
            <person name="Yu K."/>
            <person name="Liang Q."/>
            <person name="Yang W."/>
            <person name="Lou X."/>
            <person name="Chen J."/>
            <person name="Feng M."/>
            <person name="Jian J."/>
            <person name="Zhang X."/>
            <person name="Luo G."/>
            <person name="Jiang Y."/>
            <person name="Liu J."/>
            <person name="Wang Z."/>
            <person name="Sha Y."/>
            <person name="Zhang B."/>
            <person name="Wu H."/>
            <person name="Tang D."/>
            <person name="Shen Q."/>
            <person name="Xue P."/>
            <person name="Zou S."/>
            <person name="Wang X."/>
            <person name="Liu X."/>
            <person name="Wang F."/>
            <person name="Yang Y."/>
            <person name="An X."/>
            <person name="Dong Z."/>
            <person name="Zhang K."/>
            <person name="Zhang X."/>
            <person name="Luo M.C."/>
            <person name="Dvorak J."/>
            <person name="Tong Y."/>
            <person name="Wang J."/>
            <person name="Yang H."/>
            <person name="Li Z."/>
            <person name="Wang D."/>
            <person name="Zhang A."/>
            <person name="Wang J."/>
        </authorList>
    </citation>
    <scope>NUCLEOTIDE SEQUENCE</scope>
    <source>
        <strain evidence="6">cv. G1812</strain>
    </source>
</reference>
<dbReference type="PANTHER" id="PTHR23155:SF1149">
    <property type="entry name" value="OS04G0620950 PROTEIN"/>
    <property type="match status" value="1"/>
</dbReference>